<evidence type="ECO:0000313" key="4">
    <source>
        <dbReference type="EMBL" id="QQS83723.1"/>
    </source>
</evidence>
<dbReference type="PANTHER" id="PTHR40068">
    <property type="entry name" value="TRANSCRIPTION REPRESSOR NIAR-RELATED"/>
    <property type="match status" value="1"/>
</dbReference>
<dbReference type="Gene3D" id="3.30.1340.20">
    <property type="entry name" value="3H domain"/>
    <property type="match status" value="1"/>
</dbReference>
<dbReference type="AlphaFoldDB" id="A0A143P818"/>
<dbReference type="PIRSF" id="PIRSF037847">
    <property type="entry name" value="NiaR"/>
    <property type="match status" value="1"/>
</dbReference>
<dbReference type="EMBL" id="RQTE01000250">
    <property type="protein sequence ID" value="RZI00596.1"/>
    <property type="molecule type" value="Genomic_DNA"/>
</dbReference>
<dbReference type="InterPro" id="IPR004173">
    <property type="entry name" value="3H_domain"/>
</dbReference>
<reference evidence="4 7" key="2">
    <citation type="submission" date="2021-01" db="EMBL/GenBank/DDBJ databases">
        <title>FDA dAtabase for Regulatory Grade micrObial Sequences (FDA-ARGOS): Supporting development and validation of Infectious Disease Dx tests.</title>
        <authorList>
            <person name="Sproer C."/>
            <person name="Gronow S."/>
            <person name="Severitt S."/>
            <person name="Schroder I."/>
            <person name="Tallon L."/>
            <person name="Sadzewicz L."/>
            <person name="Zhao X."/>
            <person name="Boylan J."/>
            <person name="Ott S."/>
            <person name="Bowen H."/>
            <person name="Vavikolanu K."/>
            <person name="Mehta A."/>
            <person name="Aluvathingal J."/>
            <person name="Nadendla S."/>
            <person name="Lowell S."/>
            <person name="Myers T."/>
            <person name="Yan Y."/>
            <person name="Sichtig H."/>
        </authorList>
    </citation>
    <scope>NUCLEOTIDE SEQUENCE [LARGE SCALE GENOMIC DNA]</scope>
    <source>
        <strain evidence="4 7">FDAARGOS_1148</strain>
    </source>
</reference>
<evidence type="ECO:0000313" key="5">
    <source>
        <dbReference type="EMBL" id="RZI00596.1"/>
    </source>
</evidence>
<dbReference type="SUPFAM" id="SSF46785">
    <property type="entry name" value="Winged helix' DNA-binding domain"/>
    <property type="match status" value="1"/>
</dbReference>
<evidence type="ECO:0000259" key="3">
    <source>
        <dbReference type="Pfam" id="PF08279"/>
    </source>
</evidence>
<dbReference type="RefSeq" id="WP_047132997.1">
    <property type="nucleotide sequence ID" value="NZ_CP015114.1"/>
</dbReference>
<dbReference type="GO" id="GO:0046872">
    <property type="term" value="F:metal ion binding"/>
    <property type="evidence" value="ECO:0007669"/>
    <property type="project" value="UniProtKB-KW"/>
</dbReference>
<dbReference type="InterPro" id="IPR013196">
    <property type="entry name" value="HTH_11"/>
</dbReference>
<feature type="binding site" evidence="1">
    <location>
        <position position="86"/>
    </location>
    <ligand>
        <name>Ni(2+)</name>
        <dbReference type="ChEBI" id="CHEBI:49786"/>
    </ligand>
</feature>
<evidence type="ECO:0000256" key="1">
    <source>
        <dbReference type="PIRSR" id="PIRSR037847-1"/>
    </source>
</evidence>
<evidence type="ECO:0000313" key="6">
    <source>
        <dbReference type="Proteomes" id="UP000293854"/>
    </source>
</evidence>
<dbReference type="PANTHER" id="PTHR40068:SF1">
    <property type="entry name" value="TRANSCRIPTION REPRESSOR NIAR-RELATED"/>
    <property type="match status" value="1"/>
</dbReference>
<dbReference type="GeneID" id="93726320"/>
<dbReference type="OrthoDB" id="9792661at2"/>
<feature type="binding site" evidence="1">
    <location>
        <position position="78"/>
    </location>
    <ligand>
        <name>Ni(2+)</name>
        <dbReference type="ChEBI" id="CHEBI:49786"/>
    </ligand>
</feature>
<dbReference type="Pfam" id="PF08279">
    <property type="entry name" value="HTH_11"/>
    <property type="match status" value="1"/>
</dbReference>
<keyword evidence="7" id="KW-1185">Reference proteome</keyword>
<dbReference type="Proteomes" id="UP000595942">
    <property type="component" value="Chromosome"/>
</dbReference>
<dbReference type="Pfam" id="PF02829">
    <property type="entry name" value="3H"/>
    <property type="match status" value="1"/>
</dbReference>
<organism evidence="5 6">
    <name type="scientific">Staphylococcus condimenti</name>
    <dbReference type="NCBI Taxonomy" id="70255"/>
    <lineage>
        <taxon>Bacteria</taxon>
        <taxon>Bacillati</taxon>
        <taxon>Bacillota</taxon>
        <taxon>Bacilli</taxon>
        <taxon>Bacillales</taxon>
        <taxon>Staphylococcaceae</taxon>
        <taxon>Staphylococcus</taxon>
    </lineage>
</organism>
<sequence length="178" mass="20351">MSQADERREEIVELLKLTNEPIKGSELSKRFGVSRQIIVKDISHLKTKDYAINSTSKGYFLDIEPQGKKHKRLIMCQHDFEEMKKELAIVVDNGAMVDDVSVEHPVYGNIRAELMIETHEDINTFIEEMTKFKGTMLAKLTDGFHLHMISADTEKILENAIADLDEQGFIANTEEIIE</sequence>
<feature type="binding site" evidence="1">
    <location>
        <position position="147"/>
    </location>
    <ligand>
        <name>Ni(2+)</name>
        <dbReference type="ChEBI" id="CHEBI:49786"/>
    </ligand>
</feature>
<dbReference type="InterPro" id="IPR036390">
    <property type="entry name" value="WH_DNA-bd_sf"/>
</dbReference>
<reference evidence="5 6" key="1">
    <citation type="submission" date="2018-11" db="EMBL/GenBank/DDBJ databases">
        <title>Genomic profiling of Staphylococcus species from a Poultry farm system in KwaZulu-Natal, South Africa.</title>
        <authorList>
            <person name="Amoako D.G."/>
            <person name="Somboro A.M."/>
            <person name="Abia A.L.K."/>
            <person name="Bester L.A."/>
            <person name="Essack S.Y."/>
        </authorList>
    </citation>
    <scope>NUCLEOTIDE SEQUENCE [LARGE SCALE GENOMIC DNA]</scope>
    <source>
        <strain evidence="5 6">SA11</strain>
    </source>
</reference>
<accession>A0A143P818</accession>
<gene>
    <name evidence="5" type="ORF">EIG99_11065</name>
    <name evidence="4" type="ORF">I6J05_05245</name>
</gene>
<feature type="domain" description="3H" evidence="2">
    <location>
        <begin position="74"/>
        <end position="169"/>
    </location>
</feature>
<evidence type="ECO:0000259" key="2">
    <source>
        <dbReference type="Pfam" id="PF02829"/>
    </source>
</evidence>
<keyword evidence="1" id="KW-0533">Nickel</keyword>
<dbReference type="InterPro" id="IPR035922">
    <property type="entry name" value="3H_dom_sf"/>
</dbReference>
<protein>
    <submittedName>
        <fullName evidence="5">Transcription repressor NadR</fullName>
    </submittedName>
</protein>
<keyword evidence="1" id="KW-0479">Metal-binding</keyword>
<dbReference type="InterPro" id="IPR026043">
    <property type="entry name" value="NadR"/>
</dbReference>
<dbReference type="InterPro" id="IPR036388">
    <property type="entry name" value="WH-like_DNA-bd_sf"/>
</dbReference>
<name>A0A143P818_9STAP</name>
<dbReference type="Proteomes" id="UP000293854">
    <property type="component" value="Unassembled WGS sequence"/>
</dbReference>
<dbReference type="Gene3D" id="1.10.10.10">
    <property type="entry name" value="Winged helix-like DNA-binding domain superfamily/Winged helix DNA-binding domain"/>
    <property type="match status" value="1"/>
</dbReference>
<dbReference type="EMBL" id="CP068073">
    <property type="protein sequence ID" value="QQS83723.1"/>
    <property type="molecule type" value="Genomic_DNA"/>
</dbReference>
<dbReference type="SUPFAM" id="SSF75500">
    <property type="entry name" value="Putative transcriptional regulator TM1602, C-terminal domain"/>
    <property type="match status" value="1"/>
</dbReference>
<feature type="binding site" evidence="1">
    <location>
        <position position="145"/>
    </location>
    <ligand>
        <name>Ni(2+)</name>
        <dbReference type="ChEBI" id="CHEBI:49786"/>
    </ligand>
</feature>
<proteinExistence type="predicted"/>
<feature type="domain" description="Helix-turn-helix type 11" evidence="3">
    <location>
        <begin position="7"/>
        <end position="59"/>
    </location>
</feature>
<evidence type="ECO:0000313" key="7">
    <source>
        <dbReference type="Proteomes" id="UP000595942"/>
    </source>
</evidence>
<dbReference type="KEGG" id="scv:A4G25_00485"/>